<feature type="transmembrane region" description="Helical" evidence="2">
    <location>
        <begin position="84"/>
        <end position="103"/>
    </location>
</feature>
<organism evidence="3 4">
    <name type="scientific">Micromonospora sonneratiae</name>
    <dbReference type="NCBI Taxonomy" id="1184706"/>
    <lineage>
        <taxon>Bacteria</taxon>
        <taxon>Bacillati</taxon>
        <taxon>Actinomycetota</taxon>
        <taxon>Actinomycetes</taxon>
        <taxon>Micromonosporales</taxon>
        <taxon>Micromonosporaceae</taxon>
        <taxon>Micromonospora</taxon>
    </lineage>
</organism>
<accession>A0ABW3YRU3</accession>
<gene>
    <name evidence="3" type="ORF">ACFQ4H_34920</name>
</gene>
<name>A0ABW3YRU3_9ACTN</name>
<evidence type="ECO:0000313" key="3">
    <source>
        <dbReference type="EMBL" id="MFD1326285.1"/>
    </source>
</evidence>
<feature type="non-terminal residue" evidence="3">
    <location>
        <position position="167"/>
    </location>
</feature>
<reference evidence="4" key="1">
    <citation type="journal article" date="2019" name="Int. J. Syst. Evol. Microbiol.">
        <title>The Global Catalogue of Microorganisms (GCM) 10K type strain sequencing project: providing services to taxonomists for standard genome sequencing and annotation.</title>
        <authorList>
            <consortium name="The Broad Institute Genomics Platform"/>
            <consortium name="The Broad Institute Genome Sequencing Center for Infectious Disease"/>
            <person name="Wu L."/>
            <person name="Ma J."/>
        </authorList>
    </citation>
    <scope>NUCLEOTIDE SEQUENCE [LARGE SCALE GENOMIC DNA]</scope>
    <source>
        <strain evidence="4">JCM 31037</strain>
    </source>
</reference>
<feature type="region of interest" description="Disordered" evidence="1">
    <location>
        <begin position="127"/>
        <end position="148"/>
    </location>
</feature>
<keyword evidence="4" id="KW-1185">Reference proteome</keyword>
<dbReference type="Proteomes" id="UP001597260">
    <property type="component" value="Unassembled WGS sequence"/>
</dbReference>
<evidence type="ECO:0000313" key="4">
    <source>
        <dbReference type="Proteomes" id="UP001597260"/>
    </source>
</evidence>
<evidence type="ECO:0000256" key="1">
    <source>
        <dbReference type="SAM" id="MobiDB-lite"/>
    </source>
</evidence>
<keyword evidence="2" id="KW-0472">Membrane</keyword>
<keyword evidence="2" id="KW-0812">Transmembrane</keyword>
<keyword evidence="2" id="KW-1133">Transmembrane helix</keyword>
<sequence length="167" mass="18571">FDSVEDGRPIVPGTDRISRGRFSFIVNMDADPTRIADALTHIGDNILFDRENRLPTRRWIREDLLPMLAQGGAAVGTGLLTGSVFYGLLAGVGAPGFLIARWVNRIHQLNLNDLAIILKLTEAKPGTTTPQHLREQIEQQRQPVEELEQRARQIEEQLAADPRTADA</sequence>
<dbReference type="EMBL" id="JBHTMP010000184">
    <property type="protein sequence ID" value="MFD1326285.1"/>
    <property type="molecule type" value="Genomic_DNA"/>
</dbReference>
<proteinExistence type="predicted"/>
<feature type="compositionally biased region" description="Basic and acidic residues" evidence="1">
    <location>
        <begin position="132"/>
        <end position="148"/>
    </location>
</feature>
<evidence type="ECO:0000256" key="2">
    <source>
        <dbReference type="SAM" id="Phobius"/>
    </source>
</evidence>
<feature type="non-terminal residue" evidence="3">
    <location>
        <position position="1"/>
    </location>
</feature>
<comment type="caution">
    <text evidence="3">The sequence shown here is derived from an EMBL/GenBank/DDBJ whole genome shotgun (WGS) entry which is preliminary data.</text>
</comment>
<protein>
    <submittedName>
        <fullName evidence="3">Uncharacterized protein</fullName>
    </submittedName>
</protein>
<dbReference type="RefSeq" id="WP_377579574.1">
    <property type="nucleotide sequence ID" value="NZ_JBHTMP010000184.1"/>
</dbReference>